<evidence type="ECO:0000313" key="1">
    <source>
        <dbReference type="EMBL" id="QSM61566.1"/>
    </source>
</evidence>
<keyword evidence="1" id="KW-0614">Plasmid</keyword>
<organism evidence="1">
    <name type="scientific">Escherichia coli</name>
    <dbReference type="NCBI Taxonomy" id="562"/>
    <lineage>
        <taxon>Bacteria</taxon>
        <taxon>Pseudomonadati</taxon>
        <taxon>Pseudomonadota</taxon>
        <taxon>Gammaproteobacteria</taxon>
        <taxon>Enterobacterales</taxon>
        <taxon>Enterobacteriaceae</taxon>
        <taxon>Escherichia</taxon>
    </lineage>
</organism>
<protein>
    <submittedName>
        <fullName evidence="1">Plasmid replication initiator protein TrfA</fullName>
    </submittedName>
</protein>
<dbReference type="EMBL" id="MW574941">
    <property type="protein sequence ID" value="QSM61566.1"/>
    <property type="molecule type" value="Genomic_DNA"/>
</dbReference>
<name>A0A899ND85_ECOLX</name>
<geneLocation type="plasmid" evidence="1">
    <name>pTE_T100_2</name>
</geneLocation>
<dbReference type="AlphaFoldDB" id="A0A899ND85"/>
<dbReference type="RefSeq" id="WP_209279624.1">
    <property type="nucleotide sequence ID" value="NZ_MW574941.1"/>
</dbReference>
<accession>A0A899ND85</accession>
<dbReference type="Pfam" id="PF07042">
    <property type="entry name" value="TrfA"/>
    <property type="match status" value="1"/>
</dbReference>
<gene>
    <name evidence="1" type="primary">trfA_4</name>
    <name evidence="1" type="ORF">LDMDHDEC_00390</name>
</gene>
<sequence length="411" mass="46366">MPDQFDEQEYKRKLIEGGLNANDAASLAARTAEARRSSGNTGKTMRPVGSLFDTLASKPADEVAPSLPPPPAEESAAVLRSRRMAAETAELAATLGLPEERRTVVDTVAAKVATLAENKRRDAMPAKKQSKAGAAGGELAAKVSEAKQAALLKQTKQQIKENQLSLFDIAPWPDNMRALPNDYARSALFTTRNKRVAREALQSKEIFHINKDVAITYTGVELRAEDDELVWQQILEYAKRSPLGDPVSFTFYELCQDLDWSINSRYYTKAEECLSRLQASAMQFSSKRIGRLESVSLIRRFRVLNRGTRNSRCQVEIDEEMVVLFAGDHYSKFIWEKYRKLTPTARRMFDYFASHQEPYPMKLETFRLMCGSQSARPKKWREQVGEACEELQKSGLVESAWVNSDLVHCKR</sequence>
<proteinExistence type="predicted"/>
<dbReference type="InterPro" id="IPR010751">
    <property type="entry name" value="TrfA"/>
</dbReference>
<reference evidence="1" key="1">
    <citation type="journal article" name="Environ. Pollut.">
        <title>Investigating the effects of municipal and hospital wastewaters on horizontal gene transfer.</title>
        <authorList>
            <person name="Hutinel M."/>
            <person name="Fick J."/>
            <person name="Larsson D.G.J."/>
            <person name="Flach C.F."/>
        </authorList>
    </citation>
    <scope>NUCLEOTIDE SEQUENCE</scope>
    <source>
        <strain evidence="1">CV601</strain>
    </source>
</reference>